<dbReference type="RefSeq" id="XP_009531343.1">
    <property type="nucleotide sequence ID" value="XM_009533048.1"/>
</dbReference>
<organism evidence="1 2">
    <name type="scientific">Phytophthora sojae (strain P6497)</name>
    <name type="common">Soybean stem and root rot agent</name>
    <name type="synonym">Phytophthora megasperma f. sp. glycines</name>
    <dbReference type="NCBI Taxonomy" id="1094619"/>
    <lineage>
        <taxon>Eukaryota</taxon>
        <taxon>Sar</taxon>
        <taxon>Stramenopiles</taxon>
        <taxon>Oomycota</taxon>
        <taxon>Peronosporomycetes</taxon>
        <taxon>Peronosporales</taxon>
        <taxon>Peronosporaceae</taxon>
        <taxon>Phytophthora</taxon>
    </lineage>
</organism>
<dbReference type="PANTHER" id="PTHR46586">
    <property type="entry name" value="ANKYRIN REPEAT-CONTAINING PROTEIN"/>
    <property type="match status" value="1"/>
</dbReference>
<feature type="non-terminal residue" evidence="1">
    <location>
        <position position="97"/>
    </location>
</feature>
<dbReference type="EMBL" id="JH159156">
    <property type="protein sequence ID" value="EGZ13914.1"/>
    <property type="molecule type" value="Genomic_DNA"/>
</dbReference>
<proteinExistence type="predicted"/>
<dbReference type="SUPFAM" id="SSF140860">
    <property type="entry name" value="Pseudo ankyrin repeat-like"/>
    <property type="match status" value="1"/>
</dbReference>
<keyword evidence="2" id="KW-1185">Reference proteome</keyword>
<dbReference type="InterPro" id="IPR036770">
    <property type="entry name" value="Ankyrin_rpt-contain_sf"/>
</dbReference>
<dbReference type="SMR" id="G4ZQW6"/>
<dbReference type="KEGG" id="psoj:PHYSODRAFT_404881"/>
<dbReference type="PANTHER" id="PTHR46586:SF3">
    <property type="entry name" value="ANKYRIN REPEAT-CONTAINING PROTEIN"/>
    <property type="match status" value="1"/>
</dbReference>
<dbReference type="AlphaFoldDB" id="G4ZQW6"/>
<evidence type="ECO:0008006" key="3">
    <source>
        <dbReference type="Google" id="ProtNLM"/>
    </source>
</evidence>
<dbReference type="InterPro" id="IPR002110">
    <property type="entry name" value="Ankyrin_rpt"/>
</dbReference>
<dbReference type="Proteomes" id="UP000002640">
    <property type="component" value="Unassembled WGS sequence"/>
</dbReference>
<dbReference type="InterPro" id="IPR052050">
    <property type="entry name" value="SecEffector_AnkRepeat"/>
</dbReference>
<gene>
    <name evidence="1" type="ORF">PHYSODRAFT_404881</name>
</gene>
<evidence type="ECO:0000313" key="1">
    <source>
        <dbReference type="EMBL" id="EGZ13914.1"/>
    </source>
</evidence>
<dbReference type="Gene3D" id="1.25.40.20">
    <property type="entry name" value="Ankyrin repeat-containing domain"/>
    <property type="match status" value="1"/>
</dbReference>
<dbReference type="Pfam" id="PF12796">
    <property type="entry name" value="Ank_2"/>
    <property type="match status" value="1"/>
</dbReference>
<name>G4ZQW6_PHYSP</name>
<evidence type="ECO:0000313" key="2">
    <source>
        <dbReference type="Proteomes" id="UP000002640"/>
    </source>
</evidence>
<sequence length="97" mass="11051">MDGATQNGHLDVVKWLHRVHHECCSSEAMSLAIRYEGHLDMLKWLHAHLPKAFSCIMMDTAAKNGHLDVVTWLHRHRREGCSESAPRQAAQNGHFEV</sequence>
<accession>G4ZQW6</accession>
<reference evidence="1 2" key="1">
    <citation type="journal article" date="2006" name="Science">
        <title>Phytophthora genome sequences uncover evolutionary origins and mechanisms of pathogenesis.</title>
        <authorList>
            <person name="Tyler B.M."/>
            <person name="Tripathy S."/>
            <person name="Zhang X."/>
            <person name="Dehal P."/>
            <person name="Jiang R.H."/>
            <person name="Aerts A."/>
            <person name="Arredondo F.D."/>
            <person name="Baxter L."/>
            <person name="Bensasson D."/>
            <person name="Beynon J.L."/>
            <person name="Chapman J."/>
            <person name="Damasceno C.M."/>
            <person name="Dorrance A.E."/>
            <person name="Dou D."/>
            <person name="Dickerman A.W."/>
            <person name="Dubchak I.L."/>
            <person name="Garbelotto M."/>
            <person name="Gijzen M."/>
            <person name="Gordon S.G."/>
            <person name="Govers F."/>
            <person name="Grunwald N.J."/>
            <person name="Huang W."/>
            <person name="Ivors K.L."/>
            <person name="Jones R.W."/>
            <person name="Kamoun S."/>
            <person name="Krampis K."/>
            <person name="Lamour K.H."/>
            <person name="Lee M.K."/>
            <person name="McDonald W.H."/>
            <person name="Medina M."/>
            <person name="Meijer H.J."/>
            <person name="Nordberg E.K."/>
            <person name="Maclean D.J."/>
            <person name="Ospina-Giraldo M.D."/>
            <person name="Morris P.F."/>
            <person name="Phuntumart V."/>
            <person name="Putnam N.H."/>
            <person name="Rash S."/>
            <person name="Rose J.K."/>
            <person name="Sakihama Y."/>
            <person name="Salamov A.A."/>
            <person name="Savidor A."/>
            <person name="Scheuring C.F."/>
            <person name="Smith B.M."/>
            <person name="Sobral B.W."/>
            <person name="Terry A."/>
            <person name="Torto-Alalibo T.A."/>
            <person name="Win J."/>
            <person name="Xu Z."/>
            <person name="Zhang H."/>
            <person name="Grigoriev I.V."/>
            <person name="Rokhsar D.S."/>
            <person name="Boore J.L."/>
        </authorList>
    </citation>
    <scope>NUCLEOTIDE SEQUENCE [LARGE SCALE GENOMIC DNA]</scope>
    <source>
        <strain evidence="1 2">P6497</strain>
    </source>
</reference>
<protein>
    <recommendedName>
        <fullName evidence="3">Ankyrin repeat-containing domain</fullName>
    </recommendedName>
</protein>
<dbReference type="GeneID" id="20651396"/>
<dbReference type="InParanoid" id="G4ZQW6"/>